<dbReference type="AlphaFoldDB" id="A0A1I4I1J1"/>
<keyword evidence="1" id="KW-0472">Membrane</keyword>
<dbReference type="Proteomes" id="UP000199668">
    <property type="component" value="Unassembled WGS sequence"/>
</dbReference>
<keyword evidence="1" id="KW-0812">Transmembrane</keyword>
<feature type="transmembrane region" description="Helical" evidence="1">
    <location>
        <begin position="20"/>
        <end position="42"/>
    </location>
</feature>
<dbReference type="OrthoDB" id="2182676at2"/>
<dbReference type="RefSeq" id="WP_090925132.1">
    <property type="nucleotide sequence ID" value="NZ_FOTY01000001.1"/>
</dbReference>
<feature type="transmembrane region" description="Helical" evidence="1">
    <location>
        <begin position="74"/>
        <end position="93"/>
    </location>
</feature>
<feature type="transmembrane region" description="Helical" evidence="1">
    <location>
        <begin position="105"/>
        <end position="132"/>
    </location>
</feature>
<dbReference type="Pfam" id="PF04854">
    <property type="entry name" value="DUF624"/>
    <property type="match status" value="1"/>
</dbReference>
<evidence type="ECO:0000313" key="2">
    <source>
        <dbReference type="EMBL" id="SFL48295.1"/>
    </source>
</evidence>
<protein>
    <submittedName>
        <fullName evidence="2">Uncharacterized membrane protein YesL</fullName>
    </submittedName>
</protein>
<keyword evidence="1" id="KW-1133">Transmembrane helix</keyword>
<name>A0A1I4I1J1_9BACI</name>
<reference evidence="2 3" key="1">
    <citation type="submission" date="2016-10" db="EMBL/GenBank/DDBJ databases">
        <authorList>
            <person name="de Groot N.N."/>
        </authorList>
    </citation>
    <scope>NUCLEOTIDE SEQUENCE [LARGE SCALE GENOMIC DNA]</scope>
    <source>
        <strain evidence="2 3">CGMCC 1.6134</strain>
    </source>
</reference>
<organism evidence="2 3">
    <name type="scientific">Salibacterium qingdaonense</name>
    <dbReference type="NCBI Taxonomy" id="266892"/>
    <lineage>
        <taxon>Bacteria</taxon>
        <taxon>Bacillati</taxon>
        <taxon>Bacillota</taxon>
        <taxon>Bacilli</taxon>
        <taxon>Bacillales</taxon>
        <taxon>Bacillaceae</taxon>
    </lineage>
</organism>
<accession>A0A1I4I1J1</accession>
<dbReference type="STRING" id="266892.SAMN04488054_101159"/>
<keyword evidence="3" id="KW-1185">Reference proteome</keyword>
<feature type="transmembrane region" description="Helical" evidence="1">
    <location>
        <begin position="144"/>
        <end position="163"/>
    </location>
</feature>
<gene>
    <name evidence="2" type="ORF">SAMN04488054_101159</name>
</gene>
<evidence type="ECO:0000256" key="1">
    <source>
        <dbReference type="SAM" id="Phobius"/>
    </source>
</evidence>
<sequence length="214" mass="24103">MLEKTVTGLDGAFQWLSRLALLNMLWLLTSLAGLVAAGLFPASSAMLAVTRKWLMEGTEFPTIKTYFRQVKQDFWKANLIGWILTAAAGLLYFNFEILLQWNDEFSMIVTAAFYFIVFLFLLVCVNIFPLFVHYEAGVKTLFKNAFIIGLARLPMTLAILVILSGMVYFSVVLPAGFLFFSGSLVSYTVMKLMLWSLRNIEAGISETEQVEYPG</sequence>
<evidence type="ECO:0000313" key="3">
    <source>
        <dbReference type="Proteomes" id="UP000199668"/>
    </source>
</evidence>
<proteinExistence type="predicted"/>
<feature type="transmembrane region" description="Helical" evidence="1">
    <location>
        <begin position="169"/>
        <end position="190"/>
    </location>
</feature>
<dbReference type="EMBL" id="FOTY01000001">
    <property type="protein sequence ID" value="SFL48295.1"/>
    <property type="molecule type" value="Genomic_DNA"/>
</dbReference>
<dbReference type="InterPro" id="IPR006938">
    <property type="entry name" value="DUF624"/>
</dbReference>
<dbReference type="PROSITE" id="PS00430">
    <property type="entry name" value="TONB_DEPENDENT_REC_1"/>
    <property type="match status" value="1"/>
</dbReference>
<dbReference type="InterPro" id="IPR010916">
    <property type="entry name" value="TonB_box_CS"/>
</dbReference>